<evidence type="ECO:0000313" key="3">
    <source>
        <dbReference type="Proteomes" id="UP001174694"/>
    </source>
</evidence>
<dbReference type="AlphaFoldDB" id="A0AA38VWP8"/>
<gene>
    <name evidence="2" type="ORF">NKR23_g3417</name>
</gene>
<protein>
    <submittedName>
        <fullName evidence="2">HET-domain-containing protein</fullName>
    </submittedName>
</protein>
<proteinExistence type="predicted"/>
<dbReference type="Proteomes" id="UP001174694">
    <property type="component" value="Unassembled WGS sequence"/>
</dbReference>
<dbReference type="InterPro" id="IPR010730">
    <property type="entry name" value="HET"/>
</dbReference>
<dbReference type="PANTHER" id="PTHR33112:SF8">
    <property type="entry name" value="HETEROKARYON INCOMPATIBILITY DOMAIN-CONTAINING PROTEIN"/>
    <property type="match status" value="1"/>
</dbReference>
<comment type="caution">
    <text evidence="2">The sequence shown here is derived from an EMBL/GenBank/DDBJ whole genome shotgun (WGS) entry which is preliminary data.</text>
</comment>
<dbReference type="PANTHER" id="PTHR33112">
    <property type="entry name" value="DOMAIN PROTEIN, PUTATIVE-RELATED"/>
    <property type="match status" value="1"/>
</dbReference>
<feature type="domain" description="Heterokaryon incompatibility" evidence="1">
    <location>
        <begin position="118"/>
        <end position="279"/>
    </location>
</feature>
<keyword evidence="3" id="KW-1185">Reference proteome</keyword>
<reference evidence="2" key="1">
    <citation type="submission" date="2022-07" db="EMBL/GenBank/DDBJ databases">
        <title>Fungi with potential for degradation of polypropylene.</title>
        <authorList>
            <person name="Gostincar C."/>
        </authorList>
    </citation>
    <scope>NUCLEOTIDE SEQUENCE</scope>
    <source>
        <strain evidence="2">EXF-13308</strain>
    </source>
</reference>
<dbReference type="Pfam" id="PF06985">
    <property type="entry name" value="HET"/>
    <property type="match status" value="1"/>
</dbReference>
<evidence type="ECO:0000313" key="2">
    <source>
        <dbReference type="EMBL" id="KAJ9150783.1"/>
    </source>
</evidence>
<accession>A0AA38VWP8</accession>
<organism evidence="2 3">
    <name type="scientific">Pleurostoma richardsiae</name>
    <dbReference type="NCBI Taxonomy" id="41990"/>
    <lineage>
        <taxon>Eukaryota</taxon>
        <taxon>Fungi</taxon>
        <taxon>Dikarya</taxon>
        <taxon>Ascomycota</taxon>
        <taxon>Pezizomycotina</taxon>
        <taxon>Sordariomycetes</taxon>
        <taxon>Sordariomycetidae</taxon>
        <taxon>Calosphaeriales</taxon>
        <taxon>Pleurostomataceae</taxon>
        <taxon>Pleurostoma</taxon>
    </lineage>
</organism>
<name>A0AA38VWP8_9PEZI</name>
<sequence>MGLQFGPASTPPLGPDIPGEYGHISQTISFKIFDSLDLERGSDDTRRRLPSHQTLSPDNIKLMKRWINNCKENHAECATPASPWLPTRLVEISDLADSLSFRLVETATLSSSASPPMYAALSHMWGNTKVLAPLRTLKSNYKAMLGEIGSQDLPRNFIDALVVCAGLGIRYLWIDSLCIVQDDGEDWKREAGTMHLVYRYAEVTIVATSATSSRSGFLKRSIELIPAVKVRISKGLEENPPSPEPHSMILCPLNDVGTGLRPGDVESSQWNTRGWTMQERALSTRLIHFCQNKLYFECRSGLQSEEGEPEKHEAFQLVHLWPRSPVGPRHTSAEDSPLGAGKLYARWCWTVALYTGRNLTRGSDKLLAIQSVAAEMESQLGGGYIPYAGMWLGNLEVQLLWFVVEGIPSWPTEYRAPSWSWASLDARISFTKGDRSGLEVPECLRDCFRVLGCAETPTLRPPSPEDGRMRLRSWVRRVCEIRHIDDDDYWRSVNRASFPYDIFTSPTWPGESGGRSVVFAHGFLDRESRESPLTDKDGALLYVHVNSNQHPSGLLLREDQAKNQARSGDHHSAATWTRIGVATVFEMGLGPFVRSLFDEATLLEEVIIV</sequence>
<evidence type="ECO:0000259" key="1">
    <source>
        <dbReference type="Pfam" id="PF06985"/>
    </source>
</evidence>
<dbReference type="EMBL" id="JANBVO010000007">
    <property type="protein sequence ID" value="KAJ9150783.1"/>
    <property type="molecule type" value="Genomic_DNA"/>
</dbReference>